<organism evidence="1 2">
    <name type="scientific">Paraburkholderia domus</name>
    <dbReference type="NCBI Taxonomy" id="2793075"/>
    <lineage>
        <taxon>Bacteria</taxon>
        <taxon>Pseudomonadati</taxon>
        <taxon>Pseudomonadota</taxon>
        <taxon>Betaproteobacteria</taxon>
        <taxon>Burkholderiales</taxon>
        <taxon>Burkholderiaceae</taxon>
        <taxon>Paraburkholderia</taxon>
    </lineage>
</organism>
<dbReference type="EMBL" id="CAJNAS010000001">
    <property type="protein sequence ID" value="CAE6856310.1"/>
    <property type="molecule type" value="Genomic_DNA"/>
</dbReference>
<dbReference type="AlphaFoldDB" id="A0A9N8MJT5"/>
<evidence type="ECO:0000313" key="1">
    <source>
        <dbReference type="EMBL" id="CAE6856310.1"/>
    </source>
</evidence>
<gene>
    <name evidence="1" type="ORF">R70211_00183</name>
</gene>
<keyword evidence="2" id="KW-1185">Reference proteome</keyword>
<reference evidence="1" key="1">
    <citation type="submission" date="2021-02" db="EMBL/GenBank/DDBJ databases">
        <authorList>
            <person name="Vanwijnsberghe S."/>
        </authorList>
    </citation>
    <scope>NUCLEOTIDE SEQUENCE</scope>
    <source>
        <strain evidence="1">R-70211</strain>
    </source>
</reference>
<sequence>MPNTSNAQSTAKRVPITMNADEIGTLEKLAQHEQRSVAAMAGIIYRAGLEQYGRKTKTRARR</sequence>
<comment type="caution">
    <text evidence="1">The sequence shown here is derived from an EMBL/GenBank/DDBJ whole genome shotgun (WGS) entry which is preliminary data.</text>
</comment>
<name>A0A9N8MJT5_9BURK</name>
<accession>A0A9N8MJT5</accession>
<dbReference type="Proteomes" id="UP000675121">
    <property type="component" value="Unassembled WGS sequence"/>
</dbReference>
<proteinExistence type="predicted"/>
<evidence type="ECO:0000313" key="2">
    <source>
        <dbReference type="Proteomes" id="UP000675121"/>
    </source>
</evidence>
<protein>
    <submittedName>
        <fullName evidence="1">Uncharacterized protein</fullName>
    </submittedName>
</protein>